<dbReference type="RefSeq" id="WP_179371798.1">
    <property type="nucleotide sequence ID" value="NZ_CP026995.1"/>
</dbReference>
<evidence type="ECO:0000313" key="4">
    <source>
        <dbReference type="Proteomes" id="UP000509478"/>
    </source>
</evidence>
<reference evidence="3 4" key="1">
    <citation type="submission" date="2018-02" db="EMBL/GenBank/DDBJ databases">
        <title>Complete genome of Nitrosopumilus ureaphilus PS0.</title>
        <authorList>
            <person name="Qin W."/>
            <person name="Zheng Y."/>
            <person name="Stahl D.A."/>
        </authorList>
    </citation>
    <scope>NUCLEOTIDE SEQUENCE [LARGE SCALE GENOMIC DNA]</scope>
    <source>
        <strain evidence="3 4">PS0</strain>
    </source>
</reference>
<dbReference type="SUPFAM" id="SSF53649">
    <property type="entry name" value="Alkaline phosphatase-like"/>
    <property type="match status" value="1"/>
</dbReference>
<dbReference type="AlphaFoldDB" id="A0A7D5R1Y6"/>
<dbReference type="GO" id="GO:0004065">
    <property type="term" value="F:arylsulfatase activity"/>
    <property type="evidence" value="ECO:0007669"/>
    <property type="project" value="TreeGrafter"/>
</dbReference>
<dbReference type="PANTHER" id="PTHR42693">
    <property type="entry name" value="ARYLSULFATASE FAMILY MEMBER"/>
    <property type="match status" value="1"/>
</dbReference>
<protein>
    <recommendedName>
        <fullName evidence="2">Sulfatase N-terminal domain-containing protein</fullName>
    </recommendedName>
</protein>
<dbReference type="EMBL" id="CP026995">
    <property type="protein sequence ID" value="QLH05740.1"/>
    <property type="molecule type" value="Genomic_DNA"/>
</dbReference>
<dbReference type="GeneID" id="56066503"/>
<keyword evidence="4" id="KW-1185">Reference proteome</keyword>
<feature type="domain" description="Sulfatase N-terminal" evidence="2">
    <location>
        <begin position="16"/>
        <end position="270"/>
    </location>
</feature>
<accession>A0A7D5R1Y6</accession>
<dbReference type="PANTHER" id="PTHR42693:SF33">
    <property type="entry name" value="ARYLSULFATASE"/>
    <property type="match status" value="1"/>
</dbReference>
<dbReference type="KEGG" id="nue:C5F50_00550"/>
<dbReference type="Proteomes" id="UP000509478">
    <property type="component" value="Chromosome"/>
</dbReference>
<dbReference type="OrthoDB" id="3164at2157"/>
<proteinExistence type="inferred from homology"/>
<gene>
    <name evidence="3" type="ORF">C5F50_00550</name>
</gene>
<evidence type="ECO:0000259" key="2">
    <source>
        <dbReference type="Pfam" id="PF00884"/>
    </source>
</evidence>
<dbReference type="Gene3D" id="3.40.720.10">
    <property type="entry name" value="Alkaline Phosphatase, subunit A"/>
    <property type="match status" value="2"/>
</dbReference>
<evidence type="ECO:0000313" key="3">
    <source>
        <dbReference type="EMBL" id="QLH05740.1"/>
    </source>
</evidence>
<name>A0A7D5R1Y6_9ARCH</name>
<dbReference type="InterPro" id="IPR000917">
    <property type="entry name" value="Sulfatase_N"/>
</dbReference>
<dbReference type="Pfam" id="PF00884">
    <property type="entry name" value="Sulfatase"/>
    <property type="match status" value="1"/>
</dbReference>
<dbReference type="InterPro" id="IPR050738">
    <property type="entry name" value="Sulfatase"/>
</dbReference>
<organism evidence="3 4">
    <name type="scientific">Nitrosopumilus ureiphilus</name>
    <dbReference type="NCBI Taxonomy" id="1470067"/>
    <lineage>
        <taxon>Archaea</taxon>
        <taxon>Nitrososphaerota</taxon>
        <taxon>Nitrososphaeria</taxon>
        <taxon>Nitrosopumilales</taxon>
        <taxon>Nitrosopumilaceae</taxon>
        <taxon>Nitrosopumilus</taxon>
    </lineage>
</organism>
<comment type="similarity">
    <text evidence="1">Belongs to the sulfatase family.</text>
</comment>
<sequence>MNSYKDYNIILINIDGFRKDKIDYCPTLKSLKENSYYFSKMNTVAPYTFASLHSVFTGMYPSKHGVNGYYNIFEFKKDFITTLPEILKKSGYYTSCDIISEVVIPKQGFDEWNIFDEKSVNFVTRHTELIKKLSKKEKFFLFLHYTEVHKHLVREIIQKDNEELNDNFFESKEENHKRLDSYLPDCDSYVKAIQSSLKEFDIDDKTILIFFADHGTSIGEKEGEKFYGVFTYDYTINVFSIFHIPNSIPKIIEKQCRTIDLFPTIRELIGHVPSENLEEIQGESLIPLIDDPNAKNRDVFVETGGLYGPWPSPHKHNVFCVKFDDHKLIYNDTPQTWEFYDLQNDPDENNNLYNPNSIKIKRYKERLLFYLNQNKIDTNLRS</sequence>
<dbReference type="InterPro" id="IPR017850">
    <property type="entry name" value="Alkaline_phosphatase_core_sf"/>
</dbReference>
<evidence type="ECO:0000256" key="1">
    <source>
        <dbReference type="ARBA" id="ARBA00008779"/>
    </source>
</evidence>